<comment type="caution">
    <text evidence="1">The sequence shown here is derived from an EMBL/GenBank/DDBJ whole genome shotgun (WGS) entry which is preliminary data.</text>
</comment>
<accession>A0A4R6YBH2</accession>
<dbReference type="AlphaFoldDB" id="A0A4R6YBH2"/>
<name>A0A4R6YBH2_9BURK</name>
<protein>
    <submittedName>
        <fullName evidence="1">Uncharacterized protein</fullName>
    </submittedName>
</protein>
<gene>
    <name evidence="1" type="ORF">DFR44_10131</name>
</gene>
<reference evidence="1 2" key="1">
    <citation type="submission" date="2019-03" db="EMBL/GenBank/DDBJ databases">
        <title>Genomic Encyclopedia of Type Strains, Phase IV (KMG-IV): sequencing the most valuable type-strain genomes for metagenomic binning, comparative biology and taxonomic classification.</title>
        <authorList>
            <person name="Goeker M."/>
        </authorList>
    </citation>
    <scope>NUCLEOTIDE SEQUENCE [LARGE SCALE GENOMIC DNA]</scope>
    <source>
        <strain evidence="1 2">DSM 102852</strain>
    </source>
</reference>
<proteinExistence type="predicted"/>
<dbReference type="Proteomes" id="UP000294480">
    <property type="component" value="Unassembled WGS sequence"/>
</dbReference>
<keyword evidence="2" id="KW-1185">Reference proteome</keyword>
<evidence type="ECO:0000313" key="1">
    <source>
        <dbReference type="EMBL" id="TDR32982.1"/>
    </source>
</evidence>
<sequence length="106" mass="11928">MEVPYNGSGGGAFKYYIAPESKYEHRIDSVNPVNRGVDTVKVMVVSIAKSFPHGGVEYFTKAYACSQQPGTTFTKINKASNDWDPRFQISPYGTVDWRIWNNVCKI</sequence>
<evidence type="ECO:0000313" key="2">
    <source>
        <dbReference type="Proteomes" id="UP000294480"/>
    </source>
</evidence>
<dbReference type="EMBL" id="SNZE01000001">
    <property type="protein sequence ID" value="TDR32982.1"/>
    <property type="molecule type" value="Genomic_DNA"/>
</dbReference>
<organism evidence="1 2">
    <name type="scientific">Hydromonas duriensis</name>
    <dbReference type="NCBI Taxonomy" id="1527608"/>
    <lineage>
        <taxon>Bacteria</taxon>
        <taxon>Pseudomonadati</taxon>
        <taxon>Pseudomonadota</taxon>
        <taxon>Betaproteobacteria</taxon>
        <taxon>Burkholderiales</taxon>
        <taxon>Burkholderiaceae</taxon>
        <taxon>Hydromonas</taxon>
    </lineage>
</organism>